<name>A0A5N5RHL7_9BIFI</name>
<accession>A0A5N5RHL7</accession>
<sequence length="282" mass="29340">MPRVDGAAESQQTFSACESAFYAASAHHDTVFAAAAPLIERYFAARSAESEWLDVAAGCENRMQEGALRSAQAGIAAWRLVQRLDSADDDYPDPSSDAIDATALSALSTQSDRSNPSNQSQNVAAVAPKQLTTMSLAEDRAGFALELLAARGASGASLTLSDHHKTTAQQLISAAQKADHTVSDPRQKVYAIDQLIADPDSAIDPATGLHAPTTAIIEIDCAREELGAFADDSTATGTDGASGAAALGTVDPARRALALLAATRAKQAFALGYPSGDYALFR</sequence>
<evidence type="ECO:0000313" key="2">
    <source>
        <dbReference type="Proteomes" id="UP000326336"/>
    </source>
</evidence>
<comment type="caution">
    <text evidence="1">The sequence shown here is derived from an EMBL/GenBank/DDBJ whole genome shotgun (WGS) entry which is preliminary data.</text>
</comment>
<dbReference type="EMBL" id="RQSP01000020">
    <property type="protein sequence ID" value="KAB5606766.1"/>
    <property type="molecule type" value="Genomic_DNA"/>
</dbReference>
<evidence type="ECO:0000313" key="1">
    <source>
        <dbReference type="EMBL" id="KAB5606766.1"/>
    </source>
</evidence>
<protein>
    <submittedName>
        <fullName evidence="1">Uncharacterized protein</fullName>
    </submittedName>
</protein>
<dbReference type="OrthoDB" id="3239836at2"/>
<dbReference type="AlphaFoldDB" id="A0A5N5RHL7"/>
<dbReference type="Proteomes" id="UP000326336">
    <property type="component" value="Unassembled WGS sequence"/>
</dbReference>
<keyword evidence="2" id="KW-1185">Reference proteome</keyword>
<reference evidence="1 2" key="1">
    <citation type="journal article" date="2019" name="Int. J. Syst. Evol. Microbiol.">
        <title>Bifidobacterium jacchi sp. nov., isolated from the faeces of a baby common marmoset (Callithrix jacchus).</title>
        <authorList>
            <person name="Modesto M."/>
            <person name="Watanabe K."/>
            <person name="Arita M."/>
            <person name="Satti M."/>
            <person name="Oki K."/>
            <person name="Sciavilla P."/>
            <person name="Patavino C."/>
            <person name="Camma C."/>
            <person name="Michelini S."/>
            <person name="Sgorbati B."/>
            <person name="Mattarelli P."/>
        </authorList>
    </citation>
    <scope>NUCLEOTIDE SEQUENCE [LARGE SCALE GENOMIC DNA]</scope>
    <source>
        <strain evidence="1 2">MRM 9.3</strain>
    </source>
</reference>
<organism evidence="1 2">
    <name type="scientific">Bifidobacterium jacchi</name>
    <dbReference type="NCBI Taxonomy" id="2490545"/>
    <lineage>
        <taxon>Bacteria</taxon>
        <taxon>Bacillati</taxon>
        <taxon>Actinomycetota</taxon>
        <taxon>Actinomycetes</taxon>
        <taxon>Bifidobacteriales</taxon>
        <taxon>Bifidobacteriaceae</taxon>
        <taxon>Bifidobacterium</taxon>
    </lineage>
</organism>
<proteinExistence type="predicted"/>
<gene>
    <name evidence="1" type="ORF">EHS19_06545</name>
</gene>